<dbReference type="AlphaFoldDB" id="A0A8H5MA43"/>
<keyword evidence="3" id="KW-1185">Reference proteome</keyword>
<reference evidence="2 3" key="1">
    <citation type="journal article" date="2020" name="ISME J.">
        <title>Uncovering the hidden diversity of litter-decomposition mechanisms in mushroom-forming fungi.</title>
        <authorList>
            <person name="Floudas D."/>
            <person name="Bentzer J."/>
            <person name="Ahren D."/>
            <person name="Johansson T."/>
            <person name="Persson P."/>
            <person name="Tunlid A."/>
        </authorList>
    </citation>
    <scope>NUCLEOTIDE SEQUENCE [LARGE SCALE GENOMIC DNA]</scope>
    <source>
        <strain evidence="2 3">CBS 406.79</strain>
    </source>
</reference>
<evidence type="ECO:0000256" key="1">
    <source>
        <dbReference type="SAM" id="MobiDB-lite"/>
    </source>
</evidence>
<accession>A0A8H5MA43</accession>
<organism evidence="2 3">
    <name type="scientific">Collybiopsis confluens</name>
    <dbReference type="NCBI Taxonomy" id="2823264"/>
    <lineage>
        <taxon>Eukaryota</taxon>
        <taxon>Fungi</taxon>
        <taxon>Dikarya</taxon>
        <taxon>Basidiomycota</taxon>
        <taxon>Agaricomycotina</taxon>
        <taxon>Agaricomycetes</taxon>
        <taxon>Agaricomycetidae</taxon>
        <taxon>Agaricales</taxon>
        <taxon>Marasmiineae</taxon>
        <taxon>Omphalotaceae</taxon>
        <taxon>Collybiopsis</taxon>
    </lineage>
</organism>
<dbReference type="Proteomes" id="UP000518752">
    <property type="component" value="Unassembled WGS sequence"/>
</dbReference>
<dbReference type="EMBL" id="JAACJN010000036">
    <property type="protein sequence ID" value="KAF5386392.1"/>
    <property type="molecule type" value="Genomic_DNA"/>
</dbReference>
<proteinExistence type="predicted"/>
<comment type="caution">
    <text evidence="2">The sequence shown here is derived from an EMBL/GenBank/DDBJ whole genome shotgun (WGS) entry which is preliminary data.</text>
</comment>
<evidence type="ECO:0000313" key="2">
    <source>
        <dbReference type="EMBL" id="KAF5386392.1"/>
    </source>
</evidence>
<protein>
    <submittedName>
        <fullName evidence="2">Uncharacterized protein</fullName>
    </submittedName>
</protein>
<feature type="region of interest" description="Disordered" evidence="1">
    <location>
        <begin position="31"/>
        <end position="59"/>
    </location>
</feature>
<evidence type="ECO:0000313" key="3">
    <source>
        <dbReference type="Proteomes" id="UP000518752"/>
    </source>
</evidence>
<name>A0A8H5MA43_9AGAR</name>
<gene>
    <name evidence="2" type="ORF">D9757_006693</name>
</gene>
<sequence length="223" mass="24101">MAEELTPLDQILQALARIAKDIPSVLESGRGFFDDEEDADDSAAVQQSKDTSNDLDHSGSSAMNSHAIISMNISSAFVTKLKDVARLNEEGKEALDAYAAAPTLAERLGMQYVLSLSISAKLGAFIETKEANCCFDDVYAQKIITKYAKAYVLSSTVKFYITCNPDHLLVQVLRSGGVMELPKEDDITGNTTLQSAVGRALVNACNQVKELVISSTSKATKQR</sequence>